<protein>
    <submittedName>
        <fullName evidence="12">Uncharacterized protein</fullName>
    </submittedName>
</protein>
<dbReference type="STRING" id="1754192.A0A1Y1XFE8"/>
<dbReference type="Pfam" id="PF10510">
    <property type="entry name" value="PIG-S"/>
    <property type="match status" value="1"/>
</dbReference>
<keyword evidence="8 11" id="KW-0472">Membrane</keyword>
<keyword evidence="7 11" id="KW-1133">Transmembrane helix</keyword>
<evidence type="ECO:0000256" key="10">
    <source>
        <dbReference type="SAM" id="MobiDB-lite"/>
    </source>
</evidence>
<dbReference type="GO" id="GO:0042765">
    <property type="term" value="C:GPI-anchor transamidase complex"/>
    <property type="evidence" value="ECO:0007669"/>
    <property type="project" value="InterPro"/>
</dbReference>
<dbReference type="GO" id="GO:0016255">
    <property type="term" value="P:attachment of GPI anchor to protein"/>
    <property type="evidence" value="ECO:0007669"/>
    <property type="project" value="InterPro"/>
</dbReference>
<evidence type="ECO:0000256" key="2">
    <source>
        <dbReference type="ARBA" id="ARBA00004687"/>
    </source>
</evidence>
<feature type="compositionally biased region" description="Basic and acidic residues" evidence="10">
    <location>
        <begin position="590"/>
        <end position="604"/>
    </location>
</feature>
<dbReference type="AlphaFoldDB" id="A0A1Y1XFE8"/>
<dbReference type="PANTHER" id="PTHR21072:SF13">
    <property type="entry name" value="GPI TRANSAMIDASE COMPONENT PIG-S"/>
    <property type="match status" value="1"/>
</dbReference>
<evidence type="ECO:0000256" key="7">
    <source>
        <dbReference type="ARBA" id="ARBA00022989"/>
    </source>
</evidence>
<comment type="subcellular location">
    <subcellularLocation>
        <location evidence="1">Endoplasmic reticulum membrane</location>
        <topology evidence="1">Multi-pass membrane protein</topology>
    </subcellularLocation>
</comment>
<name>A0A1Y1XFE8_9FUNG</name>
<evidence type="ECO:0000313" key="13">
    <source>
        <dbReference type="Proteomes" id="UP000193944"/>
    </source>
</evidence>
<organism evidence="12 13">
    <name type="scientific">Anaeromyces robustus</name>
    <dbReference type="NCBI Taxonomy" id="1754192"/>
    <lineage>
        <taxon>Eukaryota</taxon>
        <taxon>Fungi</taxon>
        <taxon>Fungi incertae sedis</taxon>
        <taxon>Chytridiomycota</taxon>
        <taxon>Chytridiomycota incertae sedis</taxon>
        <taxon>Neocallimastigomycetes</taxon>
        <taxon>Neocallimastigales</taxon>
        <taxon>Neocallimastigaceae</taxon>
        <taxon>Anaeromyces</taxon>
    </lineage>
</organism>
<dbReference type="Proteomes" id="UP000193944">
    <property type="component" value="Unassembled WGS sequence"/>
</dbReference>
<evidence type="ECO:0000256" key="6">
    <source>
        <dbReference type="ARBA" id="ARBA00022824"/>
    </source>
</evidence>
<feature type="region of interest" description="Disordered" evidence="10">
    <location>
        <begin position="575"/>
        <end position="615"/>
    </location>
</feature>
<evidence type="ECO:0000256" key="1">
    <source>
        <dbReference type="ARBA" id="ARBA00004477"/>
    </source>
</evidence>
<feature type="transmembrane region" description="Helical" evidence="11">
    <location>
        <begin position="552"/>
        <end position="570"/>
    </location>
</feature>
<comment type="caution">
    <text evidence="12">The sequence shown here is derived from an EMBL/GenBank/DDBJ whole genome shotgun (WGS) entry which is preliminary data.</text>
</comment>
<dbReference type="PANTHER" id="PTHR21072">
    <property type="entry name" value="GPI TRANSAMIDASE COMPONENT PIG-S"/>
    <property type="match status" value="1"/>
</dbReference>
<proteinExistence type="inferred from homology"/>
<evidence type="ECO:0000256" key="8">
    <source>
        <dbReference type="ARBA" id="ARBA00023136"/>
    </source>
</evidence>
<keyword evidence="6" id="KW-0256">Endoplasmic reticulum</keyword>
<comment type="pathway">
    <text evidence="2">Glycolipid biosynthesis; glycosylphosphatidylinositol-anchor biosynthesis.</text>
</comment>
<reference evidence="12 13" key="1">
    <citation type="submission" date="2016-08" db="EMBL/GenBank/DDBJ databases">
        <title>A Parts List for Fungal Cellulosomes Revealed by Comparative Genomics.</title>
        <authorList>
            <consortium name="DOE Joint Genome Institute"/>
            <person name="Haitjema C.H."/>
            <person name="Gilmore S.P."/>
            <person name="Henske J.K."/>
            <person name="Solomon K.V."/>
            <person name="De Groot R."/>
            <person name="Kuo A."/>
            <person name="Mondo S.J."/>
            <person name="Salamov A.A."/>
            <person name="Labutti K."/>
            <person name="Zhao Z."/>
            <person name="Chiniquy J."/>
            <person name="Barry K."/>
            <person name="Brewer H.M."/>
            <person name="Purvine S.O."/>
            <person name="Wright A.T."/>
            <person name="Boxma B."/>
            <person name="Van Alen T."/>
            <person name="Hackstein J.H."/>
            <person name="Baker S.E."/>
            <person name="Grigoriev I.V."/>
            <person name="O'Malley M.A."/>
        </authorList>
    </citation>
    <scope>NUCLEOTIDE SEQUENCE [LARGE SCALE GENOMIC DNA]</scope>
    <source>
        <strain evidence="12 13">S4</strain>
    </source>
</reference>
<dbReference type="UniPathway" id="UPA00196"/>
<evidence type="ECO:0000256" key="3">
    <source>
        <dbReference type="ARBA" id="ARBA00005316"/>
    </source>
</evidence>
<evidence type="ECO:0000256" key="4">
    <source>
        <dbReference type="ARBA" id="ARBA00022502"/>
    </source>
</evidence>
<evidence type="ECO:0000256" key="5">
    <source>
        <dbReference type="ARBA" id="ARBA00022692"/>
    </source>
</evidence>
<accession>A0A1Y1XFE8</accession>
<dbReference type="EMBL" id="MCFG01000051">
    <property type="protein sequence ID" value="ORX84479.1"/>
    <property type="molecule type" value="Genomic_DNA"/>
</dbReference>
<dbReference type="OrthoDB" id="28748at2759"/>
<keyword evidence="13" id="KW-1185">Reference proteome</keyword>
<evidence type="ECO:0000256" key="9">
    <source>
        <dbReference type="ARBA" id="ARBA00023180"/>
    </source>
</evidence>
<dbReference type="GO" id="GO:0006506">
    <property type="term" value="P:GPI anchor biosynthetic process"/>
    <property type="evidence" value="ECO:0007669"/>
    <property type="project" value="UniProtKB-UniPathway"/>
</dbReference>
<keyword evidence="9" id="KW-0325">Glycoprotein</keyword>
<keyword evidence="5 11" id="KW-0812">Transmembrane</keyword>
<evidence type="ECO:0000313" key="12">
    <source>
        <dbReference type="EMBL" id="ORX84479.1"/>
    </source>
</evidence>
<dbReference type="InterPro" id="IPR019540">
    <property type="entry name" value="PtdIno-glycan_biosynth_class_S"/>
</dbReference>
<reference evidence="12 13" key="2">
    <citation type="submission" date="2016-08" db="EMBL/GenBank/DDBJ databases">
        <title>Pervasive Adenine N6-methylation of Active Genes in Fungi.</title>
        <authorList>
            <consortium name="DOE Joint Genome Institute"/>
            <person name="Mondo S.J."/>
            <person name="Dannebaum R.O."/>
            <person name="Kuo R.C."/>
            <person name="Labutti K."/>
            <person name="Haridas S."/>
            <person name="Kuo A."/>
            <person name="Salamov A."/>
            <person name="Ahrendt S.R."/>
            <person name="Lipzen A."/>
            <person name="Sullivan W."/>
            <person name="Andreopoulos W.B."/>
            <person name="Clum A."/>
            <person name="Lindquist E."/>
            <person name="Daum C."/>
            <person name="Ramamoorthy G.K."/>
            <person name="Gryganskyi A."/>
            <person name="Culley D."/>
            <person name="Magnuson J.K."/>
            <person name="James T.Y."/>
            <person name="O'Malley M.A."/>
            <person name="Stajich J.E."/>
            <person name="Spatafora J.W."/>
            <person name="Visel A."/>
            <person name="Grigoriev I.V."/>
        </authorList>
    </citation>
    <scope>NUCLEOTIDE SEQUENCE [LARGE SCALE GENOMIC DNA]</scope>
    <source>
        <strain evidence="12 13">S4</strain>
    </source>
</reference>
<feature type="transmembrane region" description="Helical" evidence="11">
    <location>
        <begin position="16"/>
        <end position="35"/>
    </location>
</feature>
<keyword evidence="4" id="KW-0337">GPI-anchor biosynthesis</keyword>
<evidence type="ECO:0000256" key="11">
    <source>
        <dbReference type="SAM" id="Phobius"/>
    </source>
</evidence>
<sequence>MRRERELYEKHQVSNRLHIIGAIWLVFLIGIPIWWKTTEVYRASLPYKEVQKWQDPNSLYINFSIQLSYILPNDIAKDININSLNENIQEEFNKKNIIGNNNDNTQDNTSTDDDDFEYTYPPKIGFSFSVNTKTTDKWNSNIALTRNIDENFDDLLTLDTDTDEYNVYILKQKETSKSFADVYIGKNKQFMIFLKDFSEENIIKYTVPIILNMFENEHSDIISSFTEERDENESKEEIRKMRTFKYASNYQILYSLFNGNVNDYTVNWEIEKSIKSYFGPFFDTLSFISKFDVTSQIQNFATLPLTAKYSNDNDNKYYYLEAKDLGHFINSAEWNLASPVSTAPPINFILYIPPYSQSPLYIHDSKGEILETNAFLIPRWGGIVIDKNRNNTMDNIGEHQYIYSFKDLHPIMELFLDQLRSLLGINEIKFLPTDLPRNVRVLYGTDSKRGITAWELDQLLRKRTVQNLVNASRTLNSLAKLVGSLRNMVVKDKIKDKVDFALECLENAYKEVNGRNYKQVFLYSKNALIASEEAFFDPTMVSMLYFPDEHKYAVYMPLFLPISVPLALVLKEEFKKRKKNKKQSSTSSSKSEESNKNVNEKESTSESQSIETNGS</sequence>
<gene>
    <name evidence="12" type="ORF">BCR32DRAFT_266273</name>
</gene>
<comment type="similarity">
    <text evidence="3">Belongs to the PIGS family.</text>
</comment>